<keyword evidence="2" id="KW-0378">Hydrolase</keyword>
<evidence type="ECO:0000313" key="6">
    <source>
        <dbReference type="RefSeq" id="XP_021867449.1"/>
    </source>
</evidence>
<dbReference type="InterPro" id="IPR017853">
    <property type="entry name" value="GH"/>
</dbReference>
<dbReference type="SUPFAM" id="SSF51445">
    <property type="entry name" value="(Trans)glycosidases"/>
    <property type="match status" value="1"/>
</dbReference>
<dbReference type="PANTHER" id="PTHR10353">
    <property type="entry name" value="GLYCOSYL HYDROLASE"/>
    <property type="match status" value="1"/>
</dbReference>
<dbReference type="PANTHER" id="PTHR10353:SF27">
    <property type="entry name" value="BETA-GLUCOSIDASE 47"/>
    <property type="match status" value="1"/>
</dbReference>
<comment type="similarity">
    <text evidence="1 4">Belongs to the glycosyl hydrolase 1 family.</text>
</comment>
<dbReference type="RefSeq" id="XP_021867449.1">
    <property type="nucleotide sequence ID" value="XM_022011757.2"/>
</dbReference>
<evidence type="ECO:0000256" key="3">
    <source>
        <dbReference type="ARBA" id="ARBA00023295"/>
    </source>
</evidence>
<dbReference type="GO" id="GO:0008422">
    <property type="term" value="F:beta-glucosidase activity"/>
    <property type="evidence" value="ECO:0000318"/>
    <property type="project" value="GO_Central"/>
</dbReference>
<dbReference type="Proteomes" id="UP000813463">
    <property type="component" value="Chromosome 6"/>
</dbReference>
<dbReference type="GO" id="GO:0005975">
    <property type="term" value="P:carbohydrate metabolic process"/>
    <property type="evidence" value="ECO:0007669"/>
    <property type="project" value="InterPro"/>
</dbReference>
<organism evidence="5 6">
    <name type="scientific">Spinacia oleracea</name>
    <name type="common">Spinach</name>
    <dbReference type="NCBI Taxonomy" id="3562"/>
    <lineage>
        <taxon>Eukaryota</taxon>
        <taxon>Viridiplantae</taxon>
        <taxon>Streptophyta</taxon>
        <taxon>Embryophyta</taxon>
        <taxon>Tracheophyta</taxon>
        <taxon>Spermatophyta</taxon>
        <taxon>Magnoliopsida</taxon>
        <taxon>eudicotyledons</taxon>
        <taxon>Gunneridae</taxon>
        <taxon>Pentapetalae</taxon>
        <taxon>Caryophyllales</taxon>
        <taxon>Chenopodiaceae</taxon>
        <taxon>Chenopodioideae</taxon>
        <taxon>Anserineae</taxon>
        <taxon>Spinacia</taxon>
    </lineage>
</organism>
<accession>A0A9R0JGD1</accession>
<name>A0A9R0JGD1_SPIOL</name>
<dbReference type="InterPro" id="IPR001360">
    <property type="entry name" value="Glyco_hydro_1"/>
</dbReference>
<dbReference type="OrthoDB" id="65569at2759"/>
<dbReference type="FunFam" id="3.20.20.80:FF:000020">
    <property type="entry name" value="Beta-glucosidase 12"/>
    <property type="match status" value="1"/>
</dbReference>
<dbReference type="KEGG" id="soe:110806118"/>
<dbReference type="PRINTS" id="PR00131">
    <property type="entry name" value="GLHYDRLASE1"/>
</dbReference>
<evidence type="ECO:0000256" key="4">
    <source>
        <dbReference type="RuleBase" id="RU003690"/>
    </source>
</evidence>
<dbReference type="InterPro" id="IPR033132">
    <property type="entry name" value="GH_1_N_CS"/>
</dbReference>
<evidence type="ECO:0000256" key="1">
    <source>
        <dbReference type="ARBA" id="ARBA00010838"/>
    </source>
</evidence>
<dbReference type="AlphaFoldDB" id="A0A9R0JGD1"/>
<dbReference type="GeneID" id="110806118"/>
<keyword evidence="5" id="KW-1185">Reference proteome</keyword>
<evidence type="ECO:0000313" key="5">
    <source>
        <dbReference type="Proteomes" id="UP000813463"/>
    </source>
</evidence>
<protein>
    <submittedName>
        <fullName evidence="6">Beta-glucosidase 46</fullName>
    </submittedName>
</protein>
<gene>
    <name evidence="6" type="primary">LOC110806118</name>
</gene>
<reference evidence="5" key="1">
    <citation type="journal article" date="2021" name="Nat. Commun.">
        <title>Genomic analyses provide insights into spinach domestication and the genetic basis of agronomic traits.</title>
        <authorList>
            <person name="Cai X."/>
            <person name="Sun X."/>
            <person name="Xu C."/>
            <person name="Sun H."/>
            <person name="Wang X."/>
            <person name="Ge C."/>
            <person name="Zhang Z."/>
            <person name="Wang Q."/>
            <person name="Fei Z."/>
            <person name="Jiao C."/>
            <person name="Wang Q."/>
        </authorList>
    </citation>
    <scope>NUCLEOTIDE SEQUENCE [LARGE SCALE GENOMIC DNA]</scope>
    <source>
        <strain evidence="5">cv. Varoflay</strain>
    </source>
</reference>
<keyword evidence="3" id="KW-0326">Glycosidase</keyword>
<evidence type="ECO:0000256" key="2">
    <source>
        <dbReference type="ARBA" id="ARBA00022801"/>
    </source>
</evidence>
<dbReference type="PROSITE" id="PS00653">
    <property type="entry name" value="GLYCOSYL_HYDROL_F1_2"/>
    <property type="match status" value="1"/>
</dbReference>
<sequence length="557" mass="64117">MMLTIFQNLKMAIHQKMLCNKPQAITTTIILFIIILPNYNYAHPNYSLNLPKREDNDNNGGSSSLLATLPYNFLFATASSAYQYEGAYLVDGKGLNNWDTFTHKSGGILDNSNGDVATDHYHRYLEDVELMVDLGLNSYRFSISWARILPKGRYGEINLAGISFYNKLIDTLLAKGIQPFVTLSHFDIPQELEDRYNGFLSTELQKDFEYYADVCFRYFGDRVKYWVTFNEPNVNIIQGYRNGKYPPNRCSGLFGNCSEGDSEKEPFIAAHNLILAHAAAVNTYRTKYQEKQGGKIGIVLNAIWFEPISNSEFDKFAAERAQSFYTNWFLDPIMFGEYPAEMRKILGKNLPRFSKNEQRILNKALDFIGINHYSSFYAQDCMFTSCKTGPGVTWTEGVYLRTPYRKGIPIGEPTAMDWLYIHPQGMEKTITYMKDRYNNTPMIVTENGYVQESNSNSSVTELLNDSKRVEYMASYLDSLLRSIKKGADVRGYFAWSLLDNFEWLYGYTKRFGLYHVDYNTLKRSPKSSVVWYKNFIAKHKRQQILKQTGTEQALQSS</sequence>
<proteinExistence type="inferred from homology"/>
<dbReference type="Gene3D" id="3.20.20.80">
    <property type="entry name" value="Glycosidases"/>
    <property type="match status" value="1"/>
</dbReference>
<reference evidence="6" key="2">
    <citation type="submission" date="2025-08" db="UniProtKB">
        <authorList>
            <consortium name="RefSeq"/>
        </authorList>
    </citation>
    <scope>IDENTIFICATION</scope>
    <source>
        <tissue evidence="6">Leaf</tissue>
    </source>
</reference>
<dbReference type="Pfam" id="PF00232">
    <property type="entry name" value="Glyco_hydro_1"/>
    <property type="match status" value="1"/>
</dbReference>